<name>A0ABN5PTE9_9ACTO</name>
<dbReference type="EMBL" id="CP032514">
    <property type="protein sequence ID" value="AYD90544.1"/>
    <property type="molecule type" value="Genomic_DNA"/>
</dbReference>
<feature type="compositionally biased region" description="Low complexity" evidence="1">
    <location>
        <begin position="141"/>
        <end position="150"/>
    </location>
</feature>
<dbReference type="Proteomes" id="UP000273001">
    <property type="component" value="Chromosome"/>
</dbReference>
<proteinExistence type="predicted"/>
<gene>
    <name evidence="2" type="ORF">D5R93_12015</name>
</gene>
<feature type="region of interest" description="Disordered" evidence="1">
    <location>
        <begin position="137"/>
        <end position="157"/>
    </location>
</feature>
<protein>
    <recommendedName>
        <fullName evidence="4">IPT/TIG domain-containing protein</fullName>
    </recommendedName>
</protein>
<evidence type="ECO:0000313" key="2">
    <source>
        <dbReference type="EMBL" id="AYD90544.1"/>
    </source>
</evidence>
<sequence length="189" mass="20035">MSVPVTTTGAYTFQARVWDDQTLLEETTWDTQDDTTTLISWTITGRPDPTFPDDIFFSVLVNGSVNVNEEEPRRAGASVSYPDEVADQCSAAVPVTAALVGDPASLGAGQTVTVQGEGLLSGEDVDVVLEETGERVGGVTTGRTPRSRTGQDPYSVTATLPDDLAPGDYVLVVQGRTSQRTARLPLTVS</sequence>
<evidence type="ECO:0008006" key="4">
    <source>
        <dbReference type="Google" id="ProtNLM"/>
    </source>
</evidence>
<accession>A0ABN5PTE9</accession>
<evidence type="ECO:0000313" key="3">
    <source>
        <dbReference type="Proteomes" id="UP000273001"/>
    </source>
</evidence>
<organism evidence="2 3">
    <name type="scientific">Actinomyces lilanjuaniae</name>
    <dbReference type="NCBI Taxonomy" id="2321394"/>
    <lineage>
        <taxon>Bacteria</taxon>
        <taxon>Bacillati</taxon>
        <taxon>Actinomycetota</taxon>
        <taxon>Actinomycetes</taxon>
        <taxon>Actinomycetales</taxon>
        <taxon>Actinomycetaceae</taxon>
        <taxon>Actinomyces</taxon>
    </lineage>
</organism>
<reference evidence="2 3" key="1">
    <citation type="submission" date="2018-09" db="EMBL/GenBank/DDBJ databases">
        <authorList>
            <person name="Li J."/>
        </authorList>
    </citation>
    <scope>NUCLEOTIDE SEQUENCE [LARGE SCALE GENOMIC DNA]</scope>
    <source>
        <strain evidence="2 3">2129</strain>
    </source>
</reference>
<keyword evidence="3" id="KW-1185">Reference proteome</keyword>
<evidence type="ECO:0000256" key="1">
    <source>
        <dbReference type="SAM" id="MobiDB-lite"/>
    </source>
</evidence>